<dbReference type="Proteomes" id="UP000033092">
    <property type="component" value="Chromosome"/>
</dbReference>
<dbReference type="PATRIC" id="fig|1434119.4.peg.3839"/>
<evidence type="ECO:0000313" key="3">
    <source>
        <dbReference type="EMBL" id="AKB33636.1"/>
    </source>
</evidence>
<protein>
    <recommendedName>
        <fullName evidence="2">PEF-CTERM protein sorting domain-containing protein</fullName>
    </recommendedName>
</protein>
<keyword evidence="1" id="KW-1133">Transmembrane helix</keyword>
<sequence length="99" mass="10527">MGNGVVTDWASYGNPKELTYNTSAYKAIDGNVTYSLEVKGKVGGELYVEDTYTNMASDGSFDTASASPKSHIPEFPTIAAPIAGIIGLLFIFGRKKEGL</sequence>
<dbReference type="KEGG" id="msz:MSSIH_2946"/>
<dbReference type="AlphaFoldDB" id="A0A0E3LBE6"/>
<proteinExistence type="predicted"/>
<name>A0A0E3LBE6_9EURY</name>
<dbReference type="InterPro" id="IPR017474">
    <property type="entry name" value="PEF_CTERM_C"/>
</dbReference>
<organism evidence="3 4">
    <name type="scientific">Methanosarcina siciliae HI350</name>
    <dbReference type="NCBI Taxonomy" id="1434119"/>
    <lineage>
        <taxon>Archaea</taxon>
        <taxon>Methanobacteriati</taxon>
        <taxon>Methanobacteriota</taxon>
        <taxon>Stenosarchaea group</taxon>
        <taxon>Methanomicrobia</taxon>
        <taxon>Methanosarcinales</taxon>
        <taxon>Methanosarcinaceae</taxon>
        <taxon>Methanosarcina</taxon>
    </lineage>
</organism>
<evidence type="ECO:0000256" key="1">
    <source>
        <dbReference type="SAM" id="Phobius"/>
    </source>
</evidence>
<evidence type="ECO:0000259" key="2">
    <source>
        <dbReference type="Pfam" id="PF26596"/>
    </source>
</evidence>
<reference evidence="3 4" key="1">
    <citation type="submission" date="2014-07" db="EMBL/GenBank/DDBJ databases">
        <title>Methanogenic archaea and the global carbon cycle.</title>
        <authorList>
            <person name="Henriksen J.R."/>
            <person name="Luke J."/>
            <person name="Reinhart S."/>
            <person name="Benedict M.N."/>
            <person name="Youngblut N.D."/>
            <person name="Metcalf M.E."/>
            <person name="Whitaker R.J."/>
            <person name="Metcalf W.W."/>
        </authorList>
    </citation>
    <scope>NUCLEOTIDE SEQUENCE [LARGE SCALE GENOMIC DNA]</scope>
    <source>
        <strain evidence="3 4">HI350</strain>
    </source>
</reference>
<keyword evidence="1" id="KW-0812">Transmembrane</keyword>
<dbReference type="Pfam" id="PF26596">
    <property type="entry name" value="PEF-CTERM_ARCH"/>
    <property type="match status" value="1"/>
</dbReference>
<keyword evidence="1" id="KW-0472">Membrane</keyword>
<dbReference type="HOGENOM" id="CLU_138331_0_0_2"/>
<accession>A0A0E3LBE6</accession>
<feature type="transmembrane region" description="Helical" evidence="1">
    <location>
        <begin position="75"/>
        <end position="93"/>
    </location>
</feature>
<gene>
    <name evidence="3" type="ORF">MSSIH_2946</name>
</gene>
<evidence type="ECO:0000313" key="4">
    <source>
        <dbReference type="Proteomes" id="UP000033092"/>
    </source>
</evidence>
<dbReference type="NCBIfam" id="TIGR03024">
    <property type="entry name" value="arch_PEF_CTERM"/>
    <property type="match status" value="1"/>
</dbReference>
<dbReference type="EMBL" id="CP009507">
    <property type="protein sequence ID" value="AKB33636.1"/>
    <property type="molecule type" value="Genomic_DNA"/>
</dbReference>
<feature type="domain" description="PEF-CTERM protein sorting" evidence="2">
    <location>
        <begin position="72"/>
        <end position="96"/>
    </location>
</feature>